<evidence type="ECO:0000313" key="2">
    <source>
        <dbReference type="Proteomes" id="UP000181909"/>
    </source>
</evidence>
<name>A0A1K2EC74_STRAR</name>
<reference evidence="1 2" key="1">
    <citation type="submission" date="2016-11" db="EMBL/GenBank/DDBJ databases">
        <authorList>
            <person name="Jaros S."/>
            <person name="Januszkiewicz K."/>
            <person name="Wedrychowicz H."/>
        </authorList>
    </citation>
    <scope>NUCLEOTIDE SEQUENCE [LARGE SCALE GENOMIC DNA]</scope>
    <source>
        <strain evidence="1 2">OK807</strain>
    </source>
</reference>
<dbReference type="Proteomes" id="UP000181909">
    <property type="component" value="Unassembled WGS sequence"/>
</dbReference>
<dbReference type="EMBL" id="FPJO01000018">
    <property type="protein sequence ID" value="SFY32544.1"/>
    <property type="molecule type" value="Genomic_DNA"/>
</dbReference>
<dbReference type="STRING" id="1893.SAMN02787144_101829"/>
<gene>
    <name evidence="1" type="ORF">SAMN02787144_101829</name>
</gene>
<accession>A0A1K2EC74</accession>
<dbReference type="AlphaFoldDB" id="A0A1K2EC74"/>
<protein>
    <submittedName>
        <fullName evidence="1">Uncharacterized protein</fullName>
    </submittedName>
</protein>
<organism evidence="1 2">
    <name type="scientific">Streptomyces atratus</name>
    <dbReference type="NCBI Taxonomy" id="1893"/>
    <lineage>
        <taxon>Bacteria</taxon>
        <taxon>Bacillati</taxon>
        <taxon>Actinomycetota</taxon>
        <taxon>Actinomycetes</taxon>
        <taxon>Kitasatosporales</taxon>
        <taxon>Streptomycetaceae</taxon>
        <taxon>Streptomyces</taxon>
    </lineage>
</organism>
<proteinExistence type="predicted"/>
<evidence type="ECO:0000313" key="1">
    <source>
        <dbReference type="EMBL" id="SFY32544.1"/>
    </source>
</evidence>
<sequence>MRVDHAIFEVFRRNRVIASYRAPPHWVEVRAETRRAGVTRLQVRRAISPVFAPPTT</sequence>